<dbReference type="InterPro" id="IPR018303">
    <property type="entry name" value="ATPase_P-typ_P_site"/>
</dbReference>
<evidence type="ECO:0000256" key="1">
    <source>
        <dbReference type="ARBA" id="ARBA00004651"/>
    </source>
</evidence>
<dbReference type="NCBIfam" id="TIGR01512">
    <property type="entry name" value="ATPase-IB2_Cd"/>
    <property type="match status" value="1"/>
</dbReference>
<sequence>MDKAVTIPDAAFSADIYVRGIDCPDCAARVEQAVKGLPGVINAKVLVRSSKLAFLYDPALIEVEQVVSKVSELGYTTTKAEGCSNTGALAEGITSTIRIFGLDCGDCAAKLETGLRRIPGVKRAVVNLALSKVEVDHSGPLPEILKTIEAMGYTAKLEDRRLKSGFDGQNTATSKYALPTVLSGTMVAIGLFFGLLGLPDSIVSAAYLVAILFGGYLPARNGWAIIRSARELDMNVLVVIAVAGAVAIGRLEEAAAVVFLFSLGNTLQGYTFERTRSSIRALMELAPDEAVVRRDGREEVLSVQDIRIGDVVIVRPGERVPVDGRILEGTTFVNQAAITGESVPVEKKPGDEVLAGSINGMGALEVEVTRAAQDNTVSRIIRLVEQAQTQRAPSQQTVDRFARYYTPIVITAAILVAIVPPLGLHQPFNKWLYEALAMLLVACPCALVISTPVAVVAALGNAARNGVLIKGGGYLEEAGTLSVVAFDKTGTLTVGEPRVTDVVPLTATAQEVIQVAAAIEARSEHPLGEAITKYAKDAGIDAPAVSGFRSVPGRGAQGNIGDKRYHIGSERFIAELGISLAAARKDIARLQSCGKTVIIVGDDKRVLGLIATADTLREHSRAAVSKLKQLGIRKTVMLTGDNESTASAVGREVGIDEFRADLLPEGKLDVIRDLLAKYGKVAMVGDGVNDAPAMAASTVGIAMGAAGTDAALETADIALMADDLLKLPYTVKLSRKAVSIIRQNIAFSLLLKGIILLLVIPGWLTMWLAVAGDTGTSLLVTLNSMRLLRARD</sequence>
<dbReference type="NCBIfam" id="TIGR01494">
    <property type="entry name" value="ATPase_P-type"/>
    <property type="match status" value="1"/>
</dbReference>
<dbReference type="NCBIfam" id="TIGR01511">
    <property type="entry name" value="ATPase-IB1_Cu"/>
    <property type="match status" value="1"/>
</dbReference>
<dbReference type="PROSITE" id="PS00154">
    <property type="entry name" value="ATPASE_E1_E2"/>
    <property type="match status" value="1"/>
</dbReference>
<feature type="transmembrane region" description="Helical" evidence="15">
    <location>
        <begin position="435"/>
        <end position="460"/>
    </location>
</feature>
<dbReference type="SFLD" id="SFLDF00027">
    <property type="entry name" value="p-type_atpase"/>
    <property type="match status" value="1"/>
</dbReference>
<evidence type="ECO:0000256" key="14">
    <source>
        <dbReference type="ARBA" id="ARBA00049338"/>
    </source>
</evidence>
<dbReference type="RefSeq" id="WP_013174982.1">
    <property type="nucleotide sequence ID" value="NC_014220.1"/>
</dbReference>
<dbReference type="SFLD" id="SFLDG00002">
    <property type="entry name" value="C1.7:_P-type_atpase_like"/>
    <property type="match status" value="1"/>
</dbReference>
<dbReference type="EC" id="7.2.2.21" evidence="13"/>
<dbReference type="SUPFAM" id="SSF81653">
    <property type="entry name" value="Calcium ATPase, transduction domain A"/>
    <property type="match status" value="1"/>
</dbReference>
<comment type="catalytic activity">
    <reaction evidence="14">
        <text>Cd(2+)(in) + ATP + H2O = Cd(2+)(out) + ADP + phosphate + H(+)</text>
        <dbReference type="Rhea" id="RHEA:12132"/>
        <dbReference type="ChEBI" id="CHEBI:15377"/>
        <dbReference type="ChEBI" id="CHEBI:15378"/>
        <dbReference type="ChEBI" id="CHEBI:30616"/>
        <dbReference type="ChEBI" id="CHEBI:43474"/>
        <dbReference type="ChEBI" id="CHEBI:48775"/>
        <dbReference type="ChEBI" id="CHEBI:456216"/>
        <dbReference type="EC" id="7.2.2.21"/>
    </reaction>
</comment>
<protein>
    <recommendedName>
        <fullName evidence="13">Cd(2+)-exporting ATPase</fullName>
        <ecNumber evidence="13">7.2.2.21</ecNumber>
    </recommendedName>
</protein>
<dbReference type="NCBIfam" id="TIGR01525">
    <property type="entry name" value="ATPase-IB_hvy"/>
    <property type="match status" value="1"/>
</dbReference>
<feature type="transmembrane region" description="Helical" evidence="15">
    <location>
        <begin position="745"/>
        <end position="770"/>
    </location>
</feature>
<dbReference type="InterPro" id="IPR051014">
    <property type="entry name" value="Cation_Transport_ATPase_IB"/>
</dbReference>
<accession>D7CLJ5</accession>
<dbReference type="OrthoDB" id="9760364at2"/>
<dbReference type="eggNOG" id="COG2217">
    <property type="taxonomic scope" value="Bacteria"/>
</dbReference>
<dbReference type="GO" id="GO:0005886">
    <property type="term" value="C:plasma membrane"/>
    <property type="evidence" value="ECO:0007669"/>
    <property type="project" value="UniProtKB-SubCell"/>
</dbReference>
<dbReference type="InterPro" id="IPR023298">
    <property type="entry name" value="ATPase_P-typ_TM_dom_sf"/>
</dbReference>
<dbReference type="InterPro" id="IPR036163">
    <property type="entry name" value="HMA_dom_sf"/>
</dbReference>
<dbReference type="PRINTS" id="PR00941">
    <property type="entry name" value="CDATPASE"/>
</dbReference>
<dbReference type="Pfam" id="PF00403">
    <property type="entry name" value="HMA"/>
    <property type="match status" value="2"/>
</dbReference>
<keyword evidence="7 15" id="KW-0479">Metal-binding</keyword>
<dbReference type="KEGG" id="slp:Slip_0800"/>
<dbReference type="CDD" id="cd00371">
    <property type="entry name" value="HMA"/>
    <property type="match status" value="2"/>
</dbReference>
<keyword evidence="6 15" id="KW-0812">Transmembrane</keyword>
<dbReference type="GO" id="GO:0016887">
    <property type="term" value="F:ATP hydrolysis activity"/>
    <property type="evidence" value="ECO:0007669"/>
    <property type="project" value="InterPro"/>
</dbReference>
<dbReference type="PROSITE" id="PS50846">
    <property type="entry name" value="HMA_2"/>
    <property type="match status" value="2"/>
</dbReference>
<evidence type="ECO:0000256" key="3">
    <source>
        <dbReference type="ARBA" id="ARBA00022475"/>
    </source>
</evidence>
<keyword evidence="8 15" id="KW-0547">Nucleotide-binding</keyword>
<dbReference type="Pfam" id="PF00702">
    <property type="entry name" value="Hydrolase"/>
    <property type="match status" value="1"/>
</dbReference>
<evidence type="ECO:0000313" key="17">
    <source>
        <dbReference type="EMBL" id="ADI01580.1"/>
    </source>
</evidence>
<evidence type="ECO:0000256" key="12">
    <source>
        <dbReference type="ARBA" id="ARBA00023136"/>
    </source>
</evidence>
<dbReference type="Proteomes" id="UP000000378">
    <property type="component" value="Chromosome"/>
</dbReference>
<dbReference type="Gene3D" id="3.40.50.1000">
    <property type="entry name" value="HAD superfamily/HAD-like"/>
    <property type="match status" value="1"/>
</dbReference>
<dbReference type="InterPro" id="IPR023299">
    <property type="entry name" value="ATPase_P-typ_cyto_dom_N"/>
</dbReference>
<name>D7CLJ5_SYNLT</name>
<keyword evidence="3 15" id="KW-1003">Cell membrane</keyword>
<dbReference type="FunFam" id="2.70.150.10:FF:000002">
    <property type="entry name" value="Copper-transporting ATPase 1, putative"/>
    <property type="match status" value="1"/>
</dbReference>
<evidence type="ECO:0000256" key="5">
    <source>
        <dbReference type="ARBA" id="ARBA00022553"/>
    </source>
</evidence>
<evidence type="ECO:0000259" key="16">
    <source>
        <dbReference type="PROSITE" id="PS50846"/>
    </source>
</evidence>
<evidence type="ECO:0000256" key="2">
    <source>
        <dbReference type="ARBA" id="ARBA00006024"/>
    </source>
</evidence>
<dbReference type="SUPFAM" id="SSF55008">
    <property type="entry name" value="HMA, heavy metal-associated domain"/>
    <property type="match status" value="2"/>
</dbReference>
<dbReference type="STRING" id="643648.Slip_0800"/>
<evidence type="ECO:0000313" key="18">
    <source>
        <dbReference type="Proteomes" id="UP000000378"/>
    </source>
</evidence>
<dbReference type="Gene3D" id="2.70.150.10">
    <property type="entry name" value="Calcium-transporting ATPase, cytoplasmic transduction domain A"/>
    <property type="match status" value="1"/>
</dbReference>
<dbReference type="Gene3D" id="3.40.1110.10">
    <property type="entry name" value="Calcium-transporting ATPase, cytoplasmic domain N"/>
    <property type="match status" value="1"/>
</dbReference>
<dbReference type="InterPro" id="IPR027256">
    <property type="entry name" value="P-typ_ATPase_IB"/>
</dbReference>
<reference evidence="17 18" key="2">
    <citation type="journal article" date="2010" name="Stand. Genomic Sci.">
        <title>Complete genome sequence of Syntrophothermus lipocalidus type strain (TGB-C1).</title>
        <authorList>
            <person name="Djao O.D."/>
            <person name="Zhang X."/>
            <person name="Lucas S."/>
            <person name="Lapidus A."/>
            <person name="Del Rio T.G."/>
            <person name="Nolan M."/>
            <person name="Tice H."/>
            <person name="Cheng J.F."/>
            <person name="Han C."/>
            <person name="Tapia R."/>
            <person name="Goodwin L."/>
            <person name="Pitluck S."/>
            <person name="Liolios K."/>
            <person name="Ivanova N."/>
            <person name="Mavromatis K."/>
            <person name="Mikhailova N."/>
            <person name="Ovchinnikova G."/>
            <person name="Pati A."/>
            <person name="Brambilla E."/>
            <person name="Chen A."/>
            <person name="Palaniappan K."/>
            <person name="Land M."/>
            <person name="Hauser L."/>
            <person name="Chang Y.J."/>
            <person name="Jeffries C.D."/>
            <person name="Rohde M."/>
            <person name="Sikorski J."/>
            <person name="Spring S."/>
            <person name="Goker M."/>
            <person name="Detter J.C."/>
            <person name="Woyke T."/>
            <person name="Bristow J."/>
            <person name="Eisen J.A."/>
            <person name="Markowitz V."/>
            <person name="Hugenholtz P."/>
            <person name="Kyrpides N.C."/>
            <person name="Klenk H.P."/>
        </authorList>
    </citation>
    <scope>NUCLEOTIDE SEQUENCE [LARGE SCALE GENOMIC DNA]</scope>
    <source>
        <strain evidence="18">DSM 12680 / TGB-C1</strain>
    </source>
</reference>
<proteinExistence type="inferred from homology"/>
<evidence type="ECO:0000256" key="11">
    <source>
        <dbReference type="ARBA" id="ARBA00022989"/>
    </source>
</evidence>
<dbReference type="EMBL" id="CP002048">
    <property type="protein sequence ID" value="ADI01580.1"/>
    <property type="molecule type" value="Genomic_DNA"/>
</dbReference>
<dbReference type="GO" id="GO:0008551">
    <property type="term" value="F:P-type cadmium transporter activity"/>
    <property type="evidence" value="ECO:0007669"/>
    <property type="project" value="UniProtKB-EC"/>
</dbReference>
<dbReference type="SUPFAM" id="SSF56784">
    <property type="entry name" value="HAD-like"/>
    <property type="match status" value="1"/>
</dbReference>
<dbReference type="InterPro" id="IPR001757">
    <property type="entry name" value="P_typ_ATPase"/>
</dbReference>
<feature type="transmembrane region" description="Helical" evidence="15">
    <location>
        <begin position="404"/>
        <end position="423"/>
    </location>
</feature>
<dbReference type="Gene3D" id="3.30.70.100">
    <property type="match status" value="2"/>
</dbReference>
<evidence type="ECO:0000256" key="15">
    <source>
        <dbReference type="RuleBase" id="RU362081"/>
    </source>
</evidence>
<dbReference type="GO" id="GO:0046872">
    <property type="term" value="F:metal ion binding"/>
    <property type="evidence" value="ECO:0007669"/>
    <property type="project" value="UniProtKB-KW"/>
</dbReference>
<dbReference type="SUPFAM" id="SSF81665">
    <property type="entry name" value="Calcium ATPase, transmembrane domain M"/>
    <property type="match status" value="1"/>
</dbReference>
<reference evidence="18" key="1">
    <citation type="journal article" date="2010" name="Stand. Genomic Sci.">
        <title>Complete genome sequence of Syntrophothermus lipocalidus type strain (TGB-C1T).</title>
        <authorList>
            <consortium name="US DOE Joint Genome Institute (JGI-PGF)"/>
            <person name="Djao O."/>
            <person name="Zhang X."/>
            <person name="Lucas S."/>
            <person name="Lapidus A."/>
            <person name="Glavina Del Rio T."/>
            <person name="Nolan M."/>
            <person name="Tice H."/>
            <person name="Cheng J."/>
            <person name="Han C."/>
            <person name="Tapia R."/>
            <person name="Goodwin L."/>
            <person name="Pitluck S."/>
            <person name="Liolios K."/>
            <person name="Ivanova N."/>
            <person name="Mavromatis K."/>
            <person name="Mikhailova N."/>
            <person name="Ovchinnikova G."/>
            <person name="Pati A."/>
            <person name="Brambilla E."/>
            <person name="Chen A."/>
            <person name="Palaniappan K."/>
            <person name="Land M."/>
            <person name="Hauser L."/>
            <person name="Chang Y."/>
            <person name="Jeffries C."/>
            <person name="Rohde M."/>
            <person name="Sikorski J."/>
            <person name="Spring S."/>
            <person name="Goker M."/>
            <person name="Detter J."/>
            <person name="Woyke T."/>
            <person name="Bristow J."/>
            <person name="Eisen J."/>
            <person name="Markowitz V."/>
            <person name="Hugenholtz P."/>
            <person name="Kyrpides N."/>
            <person name="Klenk H."/>
        </authorList>
    </citation>
    <scope>NUCLEOTIDE SEQUENCE [LARGE SCALE GENOMIC DNA]</scope>
    <source>
        <strain evidence="18">DSM 12680 / TGB-C1</strain>
    </source>
</reference>
<dbReference type="HOGENOM" id="CLU_001771_6_4_9"/>
<gene>
    <name evidence="17" type="ordered locus">Slip_0800</name>
</gene>
<keyword evidence="11 15" id="KW-1133">Transmembrane helix</keyword>
<feature type="transmembrane region" description="Helical" evidence="15">
    <location>
        <begin position="176"/>
        <end position="196"/>
    </location>
</feature>
<keyword evidence="18" id="KW-1185">Reference proteome</keyword>
<dbReference type="InterPro" id="IPR008250">
    <property type="entry name" value="ATPase_P-typ_transduc_dom_A_sf"/>
</dbReference>
<feature type="transmembrane region" description="Helical" evidence="15">
    <location>
        <begin position="202"/>
        <end position="219"/>
    </location>
</feature>
<dbReference type="InterPro" id="IPR036412">
    <property type="entry name" value="HAD-like_sf"/>
</dbReference>
<feature type="domain" description="HMA" evidence="16">
    <location>
        <begin position="93"/>
        <end position="156"/>
    </location>
</feature>
<evidence type="ECO:0000256" key="9">
    <source>
        <dbReference type="ARBA" id="ARBA00022840"/>
    </source>
</evidence>
<dbReference type="GO" id="GO:0005524">
    <property type="term" value="F:ATP binding"/>
    <property type="evidence" value="ECO:0007669"/>
    <property type="project" value="UniProtKB-UniRule"/>
</dbReference>
<comment type="similarity">
    <text evidence="2 15">Belongs to the cation transport ATPase (P-type) (TC 3.A.3) family. Type IB subfamily.</text>
</comment>
<evidence type="ECO:0000256" key="4">
    <source>
        <dbReference type="ARBA" id="ARBA00022539"/>
    </source>
</evidence>
<evidence type="ECO:0000256" key="6">
    <source>
        <dbReference type="ARBA" id="ARBA00022692"/>
    </source>
</evidence>
<dbReference type="Pfam" id="PF00122">
    <property type="entry name" value="E1-E2_ATPase"/>
    <property type="match status" value="1"/>
</dbReference>
<keyword evidence="5" id="KW-0597">Phosphoprotein</keyword>
<dbReference type="PROSITE" id="PS01047">
    <property type="entry name" value="HMA_1"/>
    <property type="match status" value="2"/>
</dbReference>
<evidence type="ECO:0000256" key="13">
    <source>
        <dbReference type="ARBA" id="ARBA00039103"/>
    </source>
</evidence>
<dbReference type="InterPro" id="IPR017969">
    <property type="entry name" value="Heavy-metal-associated_CS"/>
</dbReference>
<feature type="domain" description="HMA" evidence="16">
    <location>
        <begin position="12"/>
        <end position="78"/>
    </location>
</feature>
<keyword evidence="12 15" id="KW-0472">Membrane</keyword>
<evidence type="ECO:0000256" key="10">
    <source>
        <dbReference type="ARBA" id="ARBA00022967"/>
    </source>
</evidence>
<organism evidence="17 18">
    <name type="scientific">Syntrophothermus lipocalidus (strain DSM 12680 / TGB-C1)</name>
    <dbReference type="NCBI Taxonomy" id="643648"/>
    <lineage>
        <taxon>Bacteria</taxon>
        <taxon>Bacillati</taxon>
        <taxon>Bacillota</taxon>
        <taxon>Clostridia</taxon>
        <taxon>Eubacteriales</taxon>
        <taxon>Syntrophomonadaceae</taxon>
        <taxon>Syntrophothermus</taxon>
    </lineage>
</organism>
<dbReference type="SFLD" id="SFLDS00003">
    <property type="entry name" value="Haloacid_Dehalogenase"/>
    <property type="match status" value="1"/>
</dbReference>
<dbReference type="PRINTS" id="PR00119">
    <property type="entry name" value="CATATPASE"/>
</dbReference>
<evidence type="ECO:0000256" key="7">
    <source>
        <dbReference type="ARBA" id="ARBA00022723"/>
    </source>
</evidence>
<comment type="subcellular location">
    <subcellularLocation>
        <location evidence="1">Cell membrane</location>
        <topology evidence="1">Multi-pass membrane protein</topology>
    </subcellularLocation>
</comment>
<keyword evidence="9 15" id="KW-0067">ATP-binding</keyword>
<dbReference type="InterPro" id="IPR044492">
    <property type="entry name" value="P_typ_ATPase_HD_dom"/>
</dbReference>
<keyword evidence="10" id="KW-1278">Translocase</keyword>
<dbReference type="InterPro" id="IPR059000">
    <property type="entry name" value="ATPase_P-type_domA"/>
</dbReference>
<dbReference type="PANTHER" id="PTHR48085:SF5">
    <property type="entry name" value="CADMIUM_ZINC-TRANSPORTING ATPASE HMA4-RELATED"/>
    <property type="match status" value="1"/>
</dbReference>
<dbReference type="PANTHER" id="PTHR48085">
    <property type="entry name" value="CADMIUM/ZINC-TRANSPORTING ATPASE HMA2-RELATED"/>
    <property type="match status" value="1"/>
</dbReference>
<dbReference type="InterPro" id="IPR006121">
    <property type="entry name" value="HMA_dom"/>
</dbReference>
<dbReference type="InterPro" id="IPR023214">
    <property type="entry name" value="HAD_sf"/>
</dbReference>
<evidence type="ECO:0000256" key="8">
    <source>
        <dbReference type="ARBA" id="ARBA00022741"/>
    </source>
</evidence>
<keyword evidence="4" id="KW-0104">Cadmium</keyword>
<dbReference type="AlphaFoldDB" id="D7CLJ5"/>